<keyword evidence="7 12" id="KW-1133">Transmembrane helix</keyword>
<reference evidence="14" key="2">
    <citation type="submission" date="2023-02" db="EMBL/GenBank/DDBJ databases">
        <title>'Rhodoalgimonas zhirmunskyi' gen. nov., isolated from a red alga.</title>
        <authorList>
            <person name="Nedashkovskaya O.I."/>
            <person name="Otstavnykh N.Y."/>
            <person name="Bystritskaya E.P."/>
            <person name="Balabanova L.A."/>
            <person name="Isaeva M.P."/>
        </authorList>
    </citation>
    <scope>NUCLEOTIDE SEQUENCE</scope>
    <source>
        <strain evidence="14">KCTC 52189</strain>
    </source>
</reference>
<organism evidence="14 15">
    <name type="scientific">Marimonas arenosa</name>
    <dbReference type="NCBI Taxonomy" id="1795305"/>
    <lineage>
        <taxon>Bacteria</taxon>
        <taxon>Pseudomonadati</taxon>
        <taxon>Pseudomonadota</taxon>
        <taxon>Alphaproteobacteria</taxon>
        <taxon>Rhodobacterales</taxon>
        <taxon>Paracoccaceae</taxon>
        <taxon>Marimonas</taxon>
    </lineage>
</organism>
<feature type="domain" description="Fatty acid desaturase" evidence="13">
    <location>
        <begin position="94"/>
        <end position="302"/>
    </location>
</feature>
<keyword evidence="9" id="KW-0408">Iron</keyword>
<evidence type="ECO:0000256" key="2">
    <source>
        <dbReference type="ARBA" id="ARBA00010823"/>
    </source>
</evidence>
<dbReference type="Proteomes" id="UP001226762">
    <property type="component" value="Unassembled WGS sequence"/>
</dbReference>
<comment type="caution">
    <text evidence="14">The sequence shown here is derived from an EMBL/GenBank/DDBJ whole genome shotgun (WGS) entry which is preliminary data.</text>
</comment>
<evidence type="ECO:0000256" key="10">
    <source>
        <dbReference type="ARBA" id="ARBA00023033"/>
    </source>
</evidence>
<sequence>MTLFAIATILPVALIGAAALAGGIWPWAALFYMTVFTALLDRYMPRLLPEATDGAEFPSGKILSVVLGGLHFTLLVTLLAAVSRGDVGLADRVVTLVAGGLWFGQVAHPNAHELIHNDARAARRLGRAIYASLLMGHHASAHLLVHHVHVGTGSDPNSAPEGLGFYRFCSRAWGGSFGAGLRAENALRARAQTPPPVWSHPYLGYGLIAAVVLAASLLLAGPAGLAACLFLALHAQMQILLSDYVQHYGLRRAVRDGGKPEPVGDAHSWNSPHWFSSALMVNAPRHSDHHLHPDRPYPALRLRGTMPILPHTLPVMGAIALYPPLWRRIMRRALARLPGRA</sequence>
<evidence type="ECO:0000259" key="13">
    <source>
        <dbReference type="Pfam" id="PF00487"/>
    </source>
</evidence>
<dbReference type="InterPro" id="IPR005804">
    <property type="entry name" value="FA_desaturase_dom"/>
</dbReference>
<comment type="similarity">
    <text evidence="2">Belongs to the fatty acid desaturase type 1 family. AlkB subfamily.</text>
</comment>
<dbReference type="EMBL" id="JANHAX010000007">
    <property type="protein sequence ID" value="MDQ2091991.1"/>
    <property type="molecule type" value="Genomic_DNA"/>
</dbReference>
<evidence type="ECO:0000313" key="15">
    <source>
        <dbReference type="Proteomes" id="UP001226762"/>
    </source>
</evidence>
<dbReference type="GO" id="GO:0005886">
    <property type="term" value="C:plasma membrane"/>
    <property type="evidence" value="ECO:0007669"/>
    <property type="project" value="UniProtKB-SubCell"/>
</dbReference>
<comment type="subcellular location">
    <subcellularLocation>
        <location evidence="1">Cell inner membrane</location>
        <topology evidence="1">Multi-pass membrane protein</topology>
    </subcellularLocation>
</comment>
<evidence type="ECO:0000256" key="8">
    <source>
        <dbReference type="ARBA" id="ARBA00023002"/>
    </source>
</evidence>
<evidence type="ECO:0000256" key="6">
    <source>
        <dbReference type="ARBA" id="ARBA00022723"/>
    </source>
</evidence>
<name>A0AAE3WFC9_9RHOB</name>
<keyword evidence="11 12" id="KW-0472">Membrane</keyword>
<evidence type="ECO:0000256" key="9">
    <source>
        <dbReference type="ARBA" id="ARBA00023004"/>
    </source>
</evidence>
<feature type="transmembrane region" description="Helical" evidence="12">
    <location>
        <begin position="202"/>
        <end position="233"/>
    </location>
</feature>
<feature type="transmembrane region" description="Helical" evidence="12">
    <location>
        <begin position="62"/>
        <end position="82"/>
    </location>
</feature>
<dbReference type="CDD" id="cd03512">
    <property type="entry name" value="Alkane-hydroxylase"/>
    <property type="match status" value="1"/>
</dbReference>
<keyword evidence="10" id="KW-0503">Monooxygenase</keyword>
<evidence type="ECO:0000256" key="4">
    <source>
        <dbReference type="ARBA" id="ARBA00022519"/>
    </source>
</evidence>
<dbReference type="GO" id="GO:0004497">
    <property type="term" value="F:monooxygenase activity"/>
    <property type="evidence" value="ECO:0007669"/>
    <property type="project" value="UniProtKB-KW"/>
</dbReference>
<evidence type="ECO:0000313" key="14">
    <source>
        <dbReference type="EMBL" id="MDQ2091991.1"/>
    </source>
</evidence>
<dbReference type="Pfam" id="PF00487">
    <property type="entry name" value="FA_desaturase"/>
    <property type="match status" value="1"/>
</dbReference>
<keyword evidence="8" id="KW-0560">Oxidoreductase</keyword>
<evidence type="ECO:0000256" key="11">
    <source>
        <dbReference type="ARBA" id="ARBA00023136"/>
    </source>
</evidence>
<gene>
    <name evidence="14" type="ORF">NO357_18985</name>
</gene>
<keyword evidence="6" id="KW-0479">Metal-binding</keyword>
<protein>
    <submittedName>
        <fullName evidence="14">Alkane 1-monooxygenase</fullName>
    </submittedName>
</protein>
<keyword evidence="15" id="KW-1185">Reference proteome</keyword>
<dbReference type="GO" id="GO:0046872">
    <property type="term" value="F:metal ion binding"/>
    <property type="evidence" value="ECO:0007669"/>
    <property type="project" value="UniProtKB-KW"/>
</dbReference>
<keyword evidence="4" id="KW-0997">Cell inner membrane</keyword>
<evidence type="ECO:0000256" key="3">
    <source>
        <dbReference type="ARBA" id="ARBA00022475"/>
    </source>
</evidence>
<accession>A0AAE3WFC9</accession>
<reference evidence="14" key="1">
    <citation type="submission" date="2022-07" db="EMBL/GenBank/DDBJ databases">
        <authorList>
            <person name="Otstavnykh N."/>
            <person name="Isaeva M."/>
            <person name="Bystritskaya E."/>
        </authorList>
    </citation>
    <scope>NUCLEOTIDE SEQUENCE</scope>
    <source>
        <strain evidence="14">KCTC 52189</strain>
    </source>
</reference>
<keyword evidence="3" id="KW-1003">Cell membrane</keyword>
<dbReference type="PANTHER" id="PTHR38674:SF1">
    <property type="entry name" value="ALKANE 1-MONOOXYGENASE 1"/>
    <property type="match status" value="1"/>
</dbReference>
<dbReference type="AlphaFoldDB" id="A0AAE3WFC9"/>
<keyword evidence="5 12" id="KW-0812">Transmembrane</keyword>
<evidence type="ECO:0000256" key="1">
    <source>
        <dbReference type="ARBA" id="ARBA00004429"/>
    </source>
</evidence>
<dbReference type="PANTHER" id="PTHR38674">
    <property type="entry name" value="ALKANE 1-MONOOXYGENASE 1"/>
    <property type="match status" value="1"/>
</dbReference>
<evidence type="ECO:0000256" key="7">
    <source>
        <dbReference type="ARBA" id="ARBA00022989"/>
    </source>
</evidence>
<feature type="transmembrane region" description="Helical" evidence="12">
    <location>
        <begin position="308"/>
        <end position="326"/>
    </location>
</feature>
<dbReference type="InterPro" id="IPR033885">
    <property type="entry name" value="AlkB/XylM"/>
</dbReference>
<evidence type="ECO:0000256" key="12">
    <source>
        <dbReference type="SAM" id="Phobius"/>
    </source>
</evidence>
<proteinExistence type="inferred from homology"/>
<evidence type="ECO:0000256" key="5">
    <source>
        <dbReference type="ARBA" id="ARBA00022692"/>
    </source>
</evidence>
<dbReference type="GO" id="GO:0006629">
    <property type="term" value="P:lipid metabolic process"/>
    <property type="evidence" value="ECO:0007669"/>
    <property type="project" value="InterPro"/>
</dbReference>